<proteinExistence type="predicted"/>
<dbReference type="InterPro" id="IPR036661">
    <property type="entry name" value="Luciferase-like_sf"/>
</dbReference>
<dbReference type="Gene3D" id="3.20.20.30">
    <property type="entry name" value="Luciferase-like domain"/>
    <property type="match status" value="1"/>
</dbReference>
<comment type="caution">
    <text evidence="3">The sequence shown here is derived from an EMBL/GenBank/DDBJ whole genome shotgun (WGS) entry which is preliminary data.</text>
</comment>
<feature type="domain" description="Luciferase-like" evidence="2">
    <location>
        <begin position="17"/>
        <end position="315"/>
    </location>
</feature>
<evidence type="ECO:0000313" key="4">
    <source>
        <dbReference type="Proteomes" id="UP001589610"/>
    </source>
</evidence>
<dbReference type="GO" id="GO:0016491">
    <property type="term" value="F:oxidoreductase activity"/>
    <property type="evidence" value="ECO:0007669"/>
    <property type="project" value="UniProtKB-KW"/>
</dbReference>
<dbReference type="InterPro" id="IPR050564">
    <property type="entry name" value="F420-G6PD/mer"/>
</dbReference>
<gene>
    <name evidence="3" type="ORF">ACFFRH_18065</name>
</gene>
<protein>
    <submittedName>
        <fullName evidence="3">LLM class flavin-dependent oxidoreductase</fullName>
        <ecNumber evidence="3">1.-.-.-</ecNumber>
    </submittedName>
</protein>
<name>A0ABV5TE51_9ACTN</name>
<accession>A0ABV5TE51</accession>
<evidence type="ECO:0000313" key="3">
    <source>
        <dbReference type="EMBL" id="MFB9677390.1"/>
    </source>
</evidence>
<dbReference type="RefSeq" id="WP_344744837.1">
    <property type="nucleotide sequence ID" value="NZ_BAAAWW010000052.1"/>
</dbReference>
<evidence type="ECO:0000256" key="1">
    <source>
        <dbReference type="ARBA" id="ARBA00023002"/>
    </source>
</evidence>
<organism evidence="3 4">
    <name type="scientific">Streptosporangium vulgare</name>
    <dbReference type="NCBI Taxonomy" id="46190"/>
    <lineage>
        <taxon>Bacteria</taxon>
        <taxon>Bacillati</taxon>
        <taxon>Actinomycetota</taxon>
        <taxon>Actinomycetes</taxon>
        <taxon>Streptosporangiales</taxon>
        <taxon>Streptosporangiaceae</taxon>
        <taxon>Streptosporangium</taxon>
    </lineage>
</organism>
<keyword evidence="4" id="KW-1185">Reference proteome</keyword>
<evidence type="ECO:0000259" key="2">
    <source>
        <dbReference type="Pfam" id="PF00296"/>
    </source>
</evidence>
<reference evidence="3 4" key="1">
    <citation type="submission" date="2024-09" db="EMBL/GenBank/DDBJ databases">
        <authorList>
            <person name="Sun Q."/>
            <person name="Mori K."/>
        </authorList>
    </citation>
    <scope>NUCLEOTIDE SEQUENCE [LARGE SCALE GENOMIC DNA]</scope>
    <source>
        <strain evidence="3 4">JCM 3028</strain>
    </source>
</reference>
<dbReference type="PANTHER" id="PTHR43244">
    <property type="match status" value="1"/>
</dbReference>
<dbReference type="PANTHER" id="PTHR43244:SF1">
    <property type="entry name" value="5,10-METHYLENETETRAHYDROMETHANOPTERIN REDUCTASE"/>
    <property type="match status" value="1"/>
</dbReference>
<keyword evidence="1 3" id="KW-0560">Oxidoreductase</keyword>
<dbReference type="SUPFAM" id="SSF51679">
    <property type="entry name" value="Bacterial luciferase-like"/>
    <property type="match status" value="1"/>
</dbReference>
<dbReference type="EMBL" id="JBHMBS010000007">
    <property type="protein sequence ID" value="MFB9677390.1"/>
    <property type="molecule type" value="Genomic_DNA"/>
</dbReference>
<dbReference type="Proteomes" id="UP001589610">
    <property type="component" value="Unassembled WGS sequence"/>
</dbReference>
<dbReference type="Pfam" id="PF00296">
    <property type="entry name" value="Bac_luciferase"/>
    <property type="match status" value="1"/>
</dbReference>
<dbReference type="InterPro" id="IPR011251">
    <property type="entry name" value="Luciferase-like_dom"/>
</dbReference>
<sequence length="346" mass="36573">MSGGAVPSLGIRLPPCDRADRIADAAAHAERLGFDNVWLPDSQLLWRDVFTALTAVALRTERVGLGTAVTNLVTRHPAVVASAARSIAELAPGRFHLGVGVGNSSVGPVGLRSSTRAELTERLTQVRALLRGEEWDYGSTRSRLRDPGPAVPIHLAASGPKNLRYAGEAADGVILLSGIAPANLADSLDRVREGARSAGRDPADIQVTASAYCHVTDDVERDARILKPVCATIARYGGRTSLALAGIEVDVPERFDEGEVYPDLIHAEDWDLAVEVAGRWVSDEAAVKFARAFCLFGTTGEIGARLAELGALGVTGLLVQHVGSYSLPYELMDALGDVLARSGSRA</sequence>
<dbReference type="EC" id="1.-.-.-" evidence="3"/>